<dbReference type="SFLD" id="SFLDS00029">
    <property type="entry name" value="Radical_SAM"/>
    <property type="match status" value="1"/>
</dbReference>
<dbReference type="EMBL" id="JASVDS010000001">
    <property type="protein sequence ID" value="MDL5031278.1"/>
    <property type="molecule type" value="Genomic_DNA"/>
</dbReference>
<evidence type="ECO:0000313" key="8">
    <source>
        <dbReference type="EMBL" id="MDL5031278.1"/>
    </source>
</evidence>
<proteinExistence type="predicted"/>
<dbReference type="RefSeq" id="WP_285981387.1">
    <property type="nucleotide sequence ID" value="NZ_JASVDS010000001.1"/>
</dbReference>
<evidence type="ECO:0000259" key="7">
    <source>
        <dbReference type="PROSITE" id="PS51918"/>
    </source>
</evidence>
<dbReference type="InterPro" id="IPR058240">
    <property type="entry name" value="rSAM_sf"/>
</dbReference>
<feature type="domain" description="Radical SAM core" evidence="7">
    <location>
        <begin position="27"/>
        <end position="244"/>
    </location>
</feature>
<dbReference type="PANTHER" id="PTHR11228:SF7">
    <property type="entry name" value="PQQA PEPTIDE CYCLASE"/>
    <property type="match status" value="1"/>
</dbReference>
<dbReference type="PANTHER" id="PTHR11228">
    <property type="entry name" value="RADICAL SAM DOMAIN PROTEIN"/>
    <property type="match status" value="1"/>
</dbReference>
<dbReference type="Pfam" id="PF04055">
    <property type="entry name" value="Radical_SAM"/>
    <property type="match status" value="1"/>
</dbReference>
<keyword evidence="3" id="KW-0479">Metal-binding</keyword>
<evidence type="ECO:0000256" key="2">
    <source>
        <dbReference type="ARBA" id="ARBA00022691"/>
    </source>
</evidence>
<dbReference type="Proteomes" id="UP001238603">
    <property type="component" value="Unassembled WGS sequence"/>
</dbReference>
<gene>
    <name evidence="8" type="ORF">QRD43_05095</name>
</gene>
<name>A0ABT7LEJ4_9BURK</name>
<evidence type="ECO:0000256" key="3">
    <source>
        <dbReference type="ARBA" id="ARBA00022723"/>
    </source>
</evidence>
<keyword evidence="9" id="KW-1185">Reference proteome</keyword>
<dbReference type="PROSITE" id="PS51918">
    <property type="entry name" value="RADICAL_SAM"/>
    <property type="match status" value="1"/>
</dbReference>
<evidence type="ECO:0000256" key="5">
    <source>
        <dbReference type="ARBA" id="ARBA00023014"/>
    </source>
</evidence>
<protein>
    <submittedName>
        <fullName evidence="8">Radical SAM protein</fullName>
    </submittedName>
</protein>
<evidence type="ECO:0000256" key="1">
    <source>
        <dbReference type="ARBA" id="ARBA00001966"/>
    </source>
</evidence>
<dbReference type="InterPro" id="IPR007197">
    <property type="entry name" value="rSAM"/>
</dbReference>
<evidence type="ECO:0000313" key="9">
    <source>
        <dbReference type="Proteomes" id="UP001238603"/>
    </source>
</evidence>
<keyword evidence="5" id="KW-0411">Iron-sulfur</keyword>
<feature type="region of interest" description="Disordered" evidence="6">
    <location>
        <begin position="360"/>
        <end position="379"/>
    </location>
</feature>
<evidence type="ECO:0000256" key="6">
    <source>
        <dbReference type="SAM" id="MobiDB-lite"/>
    </source>
</evidence>
<accession>A0ABT7LEJ4</accession>
<dbReference type="Gene3D" id="3.20.20.70">
    <property type="entry name" value="Aldolase class I"/>
    <property type="match status" value="1"/>
</dbReference>
<sequence length="379" mass="40202">MAETFGAWAGLGATRSPVLQPGCGGPTGIAPILQVHPTRRCNLACAHCYTTSGPHEVGQLPLALLCAAVDDAAALGYGQLAVSGGEPLLYDALPALLQHARHRGLLTSLTSNGLLLSPRRWATVAPHLDRLAISVDGREASHDALRGQPGALARTLRLLEQPRRTGTPFGFIFTLTQHNVDELEDVVAMAAEQGAQSVQVHPLTLHGRARQALPGARPDGMELLAAIVEAQRLAQALQARRGVRVQVDALSQAQILAYRERLVPAWPVAGLGALAPVLVLQADGQVLPLTHELPPSLWLGSVHEAPLRALAARWLHSSASRRLVQALERTWTELSAGAQPAAYWYDEVAARAQAEPVPLTWPQRPAMGRSGPVAAGAQA</sequence>
<dbReference type="InterPro" id="IPR050377">
    <property type="entry name" value="Radical_SAM_PqqE_MftC-like"/>
</dbReference>
<keyword evidence="4" id="KW-0408">Iron</keyword>
<dbReference type="SUPFAM" id="SSF102114">
    <property type="entry name" value="Radical SAM enzymes"/>
    <property type="match status" value="1"/>
</dbReference>
<reference evidence="8 9" key="1">
    <citation type="submission" date="2023-06" db="EMBL/GenBank/DDBJ databases">
        <title>Pelomonas sp. APW6 16S ribosomal RNA gene genome sequencing and assembly.</title>
        <authorList>
            <person name="Woo H."/>
        </authorList>
    </citation>
    <scope>NUCLEOTIDE SEQUENCE [LARGE SCALE GENOMIC DNA]</scope>
    <source>
        <strain evidence="8 9">APW6</strain>
    </source>
</reference>
<dbReference type="CDD" id="cd01335">
    <property type="entry name" value="Radical_SAM"/>
    <property type="match status" value="1"/>
</dbReference>
<dbReference type="InterPro" id="IPR013785">
    <property type="entry name" value="Aldolase_TIM"/>
</dbReference>
<evidence type="ECO:0000256" key="4">
    <source>
        <dbReference type="ARBA" id="ARBA00023004"/>
    </source>
</evidence>
<comment type="cofactor">
    <cofactor evidence="1">
        <name>[4Fe-4S] cluster</name>
        <dbReference type="ChEBI" id="CHEBI:49883"/>
    </cofactor>
</comment>
<comment type="caution">
    <text evidence="8">The sequence shown here is derived from an EMBL/GenBank/DDBJ whole genome shotgun (WGS) entry which is preliminary data.</text>
</comment>
<organism evidence="8 9">
    <name type="scientific">Roseateles subflavus</name>
    <dbReference type="NCBI Taxonomy" id="3053353"/>
    <lineage>
        <taxon>Bacteria</taxon>
        <taxon>Pseudomonadati</taxon>
        <taxon>Pseudomonadota</taxon>
        <taxon>Betaproteobacteria</taxon>
        <taxon>Burkholderiales</taxon>
        <taxon>Sphaerotilaceae</taxon>
        <taxon>Roseateles</taxon>
    </lineage>
</organism>
<keyword evidence="2" id="KW-0949">S-adenosyl-L-methionine</keyword>
<dbReference type="SFLD" id="SFLDG01067">
    <property type="entry name" value="SPASM/twitch_domain_containing"/>
    <property type="match status" value="1"/>
</dbReference>